<gene>
    <name evidence="1" type="ORF">COLO4_02452</name>
</gene>
<organism evidence="1 2">
    <name type="scientific">Corchorus olitorius</name>
    <dbReference type="NCBI Taxonomy" id="93759"/>
    <lineage>
        <taxon>Eukaryota</taxon>
        <taxon>Viridiplantae</taxon>
        <taxon>Streptophyta</taxon>
        <taxon>Embryophyta</taxon>
        <taxon>Tracheophyta</taxon>
        <taxon>Spermatophyta</taxon>
        <taxon>Magnoliopsida</taxon>
        <taxon>eudicotyledons</taxon>
        <taxon>Gunneridae</taxon>
        <taxon>Pentapetalae</taxon>
        <taxon>rosids</taxon>
        <taxon>malvids</taxon>
        <taxon>Malvales</taxon>
        <taxon>Malvaceae</taxon>
        <taxon>Grewioideae</taxon>
        <taxon>Apeibeae</taxon>
        <taxon>Corchorus</taxon>
    </lineage>
</organism>
<keyword evidence="2" id="KW-1185">Reference proteome</keyword>
<comment type="caution">
    <text evidence="1">The sequence shown here is derived from an EMBL/GenBank/DDBJ whole genome shotgun (WGS) entry which is preliminary data.</text>
</comment>
<dbReference type="AlphaFoldDB" id="A0A1R3L102"/>
<reference evidence="2" key="1">
    <citation type="submission" date="2013-09" db="EMBL/GenBank/DDBJ databases">
        <title>Corchorus olitorius genome sequencing.</title>
        <authorList>
            <person name="Alam M."/>
            <person name="Haque M.S."/>
            <person name="Islam M.S."/>
            <person name="Emdad E.M."/>
            <person name="Islam M.M."/>
            <person name="Ahmed B."/>
            <person name="Halim A."/>
            <person name="Hossen Q.M.M."/>
            <person name="Hossain M.Z."/>
            <person name="Ahmed R."/>
            <person name="Khan M.M."/>
            <person name="Islam R."/>
            <person name="Rashid M.M."/>
            <person name="Khan S.A."/>
            <person name="Rahman M.S."/>
            <person name="Alam M."/>
            <person name="Yahiya A.S."/>
            <person name="Khan M.S."/>
            <person name="Azam M.S."/>
            <person name="Haque T."/>
            <person name="Lashkar M.Z.H."/>
            <person name="Akhand A.I."/>
            <person name="Morshed G."/>
            <person name="Roy S."/>
            <person name="Uddin K.S."/>
            <person name="Rabeya T."/>
            <person name="Hossain A.S."/>
            <person name="Chowdhury A."/>
            <person name="Snigdha A.R."/>
            <person name="Mortoza M.S."/>
            <person name="Matin S.A."/>
            <person name="Hoque S.M.E."/>
            <person name="Islam M.K."/>
            <person name="Roy D.K."/>
            <person name="Haider R."/>
            <person name="Moosa M.M."/>
            <person name="Elias S.M."/>
            <person name="Hasan A.M."/>
            <person name="Jahan S."/>
            <person name="Shafiuddin M."/>
            <person name="Mahmood N."/>
            <person name="Shommy N.S."/>
        </authorList>
    </citation>
    <scope>NUCLEOTIDE SEQUENCE [LARGE SCALE GENOMIC DNA]</scope>
    <source>
        <strain evidence="2">cv. O-4</strain>
    </source>
</reference>
<proteinExistence type="predicted"/>
<dbReference type="Proteomes" id="UP000187203">
    <property type="component" value="Unassembled WGS sequence"/>
</dbReference>
<evidence type="ECO:0000313" key="1">
    <source>
        <dbReference type="EMBL" id="OMP13001.1"/>
    </source>
</evidence>
<dbReference type="EMBL" id="AWUE01005418">
    <property type="protein sequence ID" value="OMP13001.1"/>
    <property type="molecule type" value="Genomic_DNA"/>
</dbReference>
<protein>
    <submittedName>
        <fullName evidence="1">Uncharacterized protein</fullName>
    </submittedName>
</protein>
<sequence>MFCWLALIPAAFGADVLLVGLDTRSIDADVLLVGLDTCSIGADVLLIGLDTRSIGANLLIDEPCHRISEFLRMFILSAAFGKCSGLGYRVISNVT</sequence>
<evidence type="ECO:0000313" key="2">
    <source>
        <dbReference type="Proteomes" id="UP000187203"/>
    </source>
</evidence>
<name>A0A1R3L102_9ROSI</name>
<accession>A0A1R3L102</accession>